<feature type="transmembrane region" description="Helical" evidence="2">
    <location>
        <begin position="12"/>
        <end position="31"/>
    </location>
</feature>
<dbReference type="AlphaFoldDB" id="A0A1X0NPW7"/>
<feature type="compositionally biased region" description="Basic and acidic residues" evidence="1">
    <location>
        <begin position="425"/>
        <end position="444"/>
    </location>
</feature>
<dbReference type="STRING" id="67003.A0A1X0NPW7"/>
<organism evidence="3 4">
    <name type="scientific">Trypanosoma theileri</name>
    <dbReference type="NCBI Taxonomy" id="67003"/>
    <lineage>
        <taxon>Eukaryota</taxon>
        <taxon>Discoba</taxon>
        <taxon>Euglenozoa</taxon>
        <taxon>Kinetoplastea</taxon>
        <taxon>Metakinetoplastina</taxon>
        <taxon>Trypanosomatida</taxon>
        <taxon>Trypanosomatidae</taxon>
        <taxon>Trypanosoma</taxon>
    </lineage>
</organism>
<feature type="transmembrane region" description="Helical" evidence="2">
    <location>
        <begin position="286"/>
        <end position="308"/>
    </location>
</feature>
<feature type="region of interest" description="Disordered" evidence="1">
    <location>
        <begin position="386"/>
        <end position="488"/>
    </location>
</feature>
<name>A0A1X0NPW7_9TRYP</name>
<evidence type="ECO:0000313" key="3">
    <source>
        <dbReference type="EMBL" id="ORC86762.1"/>
    </source>
</evidence>
<sequence length="488" mass="55778">MRFRLRDPYFPLYIASIPLLLLTVSFVAYGYKLPPIPSEPSEGEGIQEVAHHKMELSASQMKASLGPPIAFATLAVVANSEDSESSSSSNNYYTTNTNDLEDIWAAHSSDVHVKEPDSFIVPHSYIQIEERVEKVTSKNSMSLVEMTDSSRYIMNISGEAGNIINIVAQLLEHRYDKSISIDNCRGYYINVEIRQVTEHGDSVVNSSQNAWSLFWNAIATMLDNSAFCELLPTVMLRVEPSIVDQSYYFIINARRGYIATANNFTCKMRVYVDQNSAETVWWQQNAFALILPLLLLIFTTPITLWHIHIIPSYIVDIDILSWMWYPPYVLRDMLLSMMISIYALIWGYYAERREQQRQRELEAQHRRIMQEAAATRTLSTQQTIPPPFQQQQQQQLSLSLSHQQQGEREREEGGRRGSVSSMHGGRSDGYHHGEEKEEEQQQQHEKHKPTVVHIPSPTVGAARTPGTHISNKKKHHNEEKQKLLGKQA</sequence>
<comment type="caution">
    <text evidence="3">The sequence shown here is derived from an EMBL/GenBank/DDBJ whole genome shotgun (WGS) entry which is preliminary data.</text>
</comment>
<feature type="compositionally biased region" description="Basic and acidic residues" evidence="1">
    <location>
        <begin position="405"/>
        <end position="415"/>
    </location>
</feature>
<keyword evidence="2" id="KW-1133">Transmembrane helix</keyword>
<dbReference type="VEuPathDB" id="TriTrypDB:TM35_000262140"/>
<dbReference type="Proteomes" id="UP000192257">
    <property type="component" value="Unassembled WGS sequence"/>
</dbReference>
<dbReference type="OrthoDB" id="266286at2759"/>
<feature type="non-terminal residue" evidence="3">
    <location>
        <position position="488"/>
    </location>
</feature>
<feature type="transmembrane region" description="Helical" evidence="2">
    <location>
        <begin position="328"/>
        <end position="349"/>
    </location>
</feature>
<feature type="compositionally biased region" description="Low complexity" evidence="1">
    <location>
        <begin position="389"/>
        <end position="404"/>
    </location>
</feature>
<proteinExistence type="predicted"/>
<evidence type="ECO:0000256" key="2">
    <source>
        <dbReference type="SAM" id="Phobius"/>
    </source>
</evidence>
<keyword evidence="2" id="KW-0812">Transmembrane</keyword>
<gene>
    <name evidence="3" type="ORF">TM35_000262140</name>
</gene>
<protein>
    <submittedName>
        <fullName evidence="3">Uncharacterized protein</fullName>
    </submittedName>
</protein>
<dbReference type="GeneID" id="39987731"/>
<evidence type="ECO:0000313" key="4">
    <source>
        <dbReference type="Proteomes" id="UP000192257"/>
    </source>
</evidence>
<dbReference type="EMBL" id="NBCO01000026">
    <property type="protein sequence ID" value="ORC86762.1"/>
    <property type="molecule type" value="Genomic_DNA"/>
</dbReference>
<keyword evidence="2" id="KW-0472">Membrane</keyword>
<evidence type="ECO:0000256" key="1">
    <source>
        <dbReference type="SAM" id="MobiDB-lite"/>
    </source>
</evidence>
<dbReference type="RefSeq" id="XP_028880828.1">
    <property type="nucleotide sequence ID" value="XM_029027951.1"/>
</dbReference>
<reference evidence="3 4" key="1">
    <citation type="submission" date="2017-03" db="EMBL/GenBank/DDBJ databases">
        <title>An alternative strategy for trypanosome survival in the mammalian bloodstream revealed through genome and transcriptome analysis of the ubiquitous bovine parasite Trypanosoma (Megatrypanum) theileri.</title>
        <authorList>
            <person name="Kelly S."/>
            <person name="Ivens A."/>
            <person name="Mott A."/>
            <person name="O'Neill E."/>
            <person name="Emms D."/>
            <person name="Macleod O."/>
            <person name="Voorheis P."/>
            <person name="Matthews J."/>
            <person name="Matthews K."/>
            <person name="Carrington M."/>
        </authorList>
    </citation>
    <scope>NUCLEOTIDE SEQUENCE [LARGE SCALE GENOMIC DNA]</scope>
    <source>
        <strain evidence="3">Edinburgh</strain>
    </source>
</reference>
<keyword evidence="4" id="KW-1185">Reference proteome</keyword>
<accession>A0A1X0NPW7</accession>